<reference evidence="1" key="1">
    <citation type="journal article" date="1999" name="Biochemistry">
        <title>Dark aerobic growth conditions induce the synthesis of a high midpoint potential cytochrome c8 in the photosynthetic bacterium Rubrivivax gelatinosus.</title>
        <authorList>
            <person name="Menin L."/>
            <person name="Yoshida M."/>
            <person name="Jaquinod M."/>
            <person name="Nagashima K.V."/>
            <person name="Matsuura K."/>
            <person name="Parot P."/>
            <person name="Vermeglio A."/>
        </authorList>
    </citation>
    <scope>NUCLEOTIDE SEQUENCE</scope>
    <source>
        <strain evidence="1">IL144</strain>
    </source>
</reference>
<feature type="non-terminal residue" evidence="1">
    <location>
        <position position="1"/>
    </location>
</feature>
<dbReference type="SUPFAM" id="SSF51004">
    <property type="entry name" value="C-terminal (heme d1) domain of cytochrome cd1-nitrite reductase"/>
    <property type="match status" value="1"/>
</dbReference>
<reference evidence="1" key="2">
    <citation type="submission" date="1999-07" db="EMBL/GenBank/DDBJ databases">
        <authorList>
            <person name="Nagashima K.V."/>
        </authorList>
    </citation>
    <scope>NUCLEOTIDE SEQUENCE</scope>
    <source>
        <strain evidence="1">IL144</strain>
    </source>
</reference>
<evidence type="ECO:0000313" key="1">
    <source>
        <dbReference type="EMBL" id="BAA90262.1"/>
    </source>
</evidence>
<gene>
    <name evidence="1" type="primary">nirN</name>
</gene>
<dbReference type="InterPro" id="IPR011048">
    <property type="entry name" value="Haem_d1_sf"/>
</dbReference>
<dbReference type="Pfam" id="PF02239">
    <property type="entry name" value="Cytochrom_D1"/>
    <property type="match status" value="1"/>
</dbReference>
<dbReference type="AlphaFoldDB" id="Q9LCB0"/>
<name>Q9LCB0_RUBGE</name>
<dbReference type="Gene3D" id="2.140.10.20">
    <property type="entry name" value="C-terminal (heme d1) domain of cytochrome cd1-nitrite reductase"/>
    <property type="match status" value="1"/>
</dbReference>
<organism evidence="1">
    <name type="scientific">Rubrivivax gelatinosus</name>
    <name type="common">Rhodocyclus gelatinosus</name>
    <name type="synonym">Rhodopseudomonas gelatinosa</name>
    <dbReference type="NCBI Taxonomy" id="28068"/>
    <lineage>
        <taxon>Bacteria</taxon>
        <taxon>Pseudomonadati</taxon>
        <taxon>Pseudomonadota</taxon>
        <taxon>Betaproteobacteria</taxon>
        <taxon>Burkholderiales</taxon>
        <taxon>Sphaerotilaceae</taxon>
        <taxon>Rubrivivax</taxon>
    </lineage>
</organism>
<dbReference type="EMBL" id="AB030281">
    <property type="protein sequence ID" value="BAA90262.1"/>
    <property type="molecule type" value="Genomic_DNA"/>
</dbReference>
<proteinExistence type="predicted"/>
<dbReference type="InterPro" id="IPR003143">
    <property type="entry name" value="Cyt_cd1_C_sf"/>
</dbReference>
<sequence>GFFMRSHEATPYAWTDSMMSPTAKDTLTLIDKATLSPVATIREPGKTLAHVEFTKDGRYALASVWELDGALVVYDARTLKEVKRLPMSKPVGKYNVWNKITRSEGTSH</sequence>
<accession>Q9LCB0</accession>
<protein>
    <submittedName>
        <fullName evidence="1">NirN</fullName>
    </submittedName>
</protein>